<dbReference type="EMBL" id="CM039176">
    <property type="protein sequence ID" value="KAH9712891.1"/>
    <property type="molecule type" value="Genomic_DNA"/>
</dbReference>
<organism evidence="1 2">
    <name type="scientific">Citrus sinensis</name>
    <name type="common">Sweet orange</name>
    <name type="synonym">Citrus aurantium var. sinensis</name>
    <dbReference type="NCBI Taxonomy" id="2711"/>
    <lineage>
        <taxon>Eukaryota</taxon>
        <taxon>Viridiplantae</taxon>
        <taxon>Streptophyta</taxon>
        <taxon>Embryophyta</taxon>
        <taxon>Tracheophyta</taxon>
        <taxon>Spermatophyta</taxon>
        <taxon>Magnoliopsida</taxon>
        <taxon>eudicotyledons</taxon>
        <taxon>Gunneridae</taxon>
        <taxon>Pentapetalae</taxon>
        <taxon>rosids</taxon>
        <taxon>malvids</taxon>
        <taxon>Sapindales</taxon>
        <taxon>Rutaceae</taxon>
        <taxon>Aurantioideae</taxon>
        <taxon>Citrus</taxon>
    </lineage>
</organism>
<name>A0ACB8J581_CITSI</name>
<keyword evidence="2" id="KW-1185">Reference proteome</keyword>
<evidence type="ECO:0000313" key="2">
    <source>
        <dbReference type="Proteomes" id="UP000829398"/>
    </source>
</evidence>
<sequence length="758" mass="85528">MARTKQTARKSTGGKAPRKQLATKAARKSAPTTGGVKKPHRYRPGTVALREIRKYQKSTELLIRKLPFQRLVREIAQDFKTDLRFQSHAVLALQEAAEAYLVGLFEDTNLCAIHAKRVTIMPKDIQLARRIRGERRLEWQIGSGRLVAARVLIKTTWEAPMLCISYFHQTYLKRILFPPILRILSTPPDSCGNFTLHSSNCLIRLFSTQYVFVNNAKISALSRAGKISAARQLFDQMTTKDVITWNAIITGYWQNGFLQESKNLFQSMPVKNIVSWNCMIAGCIDNDRIDDAFDYFQAMPERNTATYNAMISGFLKHGRLEEATRLFEQMPRRNVISYTAMLDGFMKKGEVDKARALFDYMSFKNVVSWTVMIAGYVKNERFCEARELFYRMPGYDKNVFVVTAMITGFCKVGMLENARLLFERIQPKDCVSFNAMIAGYAQNGVAEEALRLFSGMIKMDMQPDDATLVSVFTACSALQLLNEGRQSHVLVIRNGFEANVSVCNAVITMYSRCGGILESELAFRQIHSPNLVSWNTIIAAFAQHGHYEKALSFFSQMGLNGFDPDGITFLSLLSACGHAGKVNESMDLFELMVKVYGIIPSSEHYTCLVDILSRAGQLEKAWKIMQGMPFEADTGVWGSLLAACVINLNVELGELAAKKMRELDPQNSAVYVMLSNLYAAAGMWRDVTRVRLLMKEQGVTKQCAYSWIEIGNKVHYFLGGDMSHPCIDKIHLELKRASVQMKSVDVFVEIAMSWSSFD</sequence>
<reference evidence="2" key="1">
    <citation type="journal article" date="2023" name="Hortic. Res.">
        <title>A chromosome-level phased genome enabling allele-level studies in sweet orange: a case study on citrus Huanglongbing tolerance.</title>
        <authorList>
            <person name="Wu B."/>
            <person name="Yu Q."/>
            <person name="Deng Z."/>
            <person name="Duan Y."/>
            <person name="Luo F."/>
            <person name="Gmitter F. Jr."/>
        </authorList>
    </citation>
    <scope>NUCLEOTIDE SEQUENCE [LARGE SCALE GENOMIC DNA]</scope>
    <source>
        <strain evidence="2">cv. Valencia</strain>
    </source>
</reference>
<accession>A0ACB8J581</accession>
<dbReference type="Proteomes" id="UP000829398">
    <property type="component" value="Chromosome 7"/>
</dbReference>
<evidence type="ECO:0000313" key="1">
    <source>
        <dbReference type="EMBL" id="KAH9712891.1"/>
    </source>
</evidence>
<comment type="caution">
    <text evidence="1">The sequence shown here is derived from an EMBL/GenBank/DDBJ whole genome shotgun (WGS) entry which is preliminary data.</text>
</comment>
<protein>
    <submittedName>
        <fullName evidence="1">Pentatricopeptide repeat-containing protein mitochondrial</fullName>
    </submittedName>
</protein>
<gene>
    <name evidence="1" type="ORF">KPL71_020178</name>
</gene>
<proteinExistence type="predicted"/>